<reference evidence="2" key="1">
    <citation type="journal article" date="2021" name="Genome Biol. Evol.">
        <title>A High-Quality Reference Genome for a Parasitic Bivalve with Doubly Uniparental Inheritance (Bivalvia: Unionida).</title>
        <authorList>
            <person name="Smith C.H."/>
        </authorList>
    </citation>
    <scope>NUCLEOTIDE SEQUENCE</scope>
    <source>
        <strain evidence="2">CHS0354</strain>
    </source>
</reference>
<evidence type="ECO:0000313" key="2">
    <source>
        <dbReference type="EMBL" id="KAK3577800.1"/>
    </source>
</evidence>
<organism evidence="2 3">
    <name type="scientific">Potamilus streckersoni</name>
    <dbReference type="NCBI Taxonomy" id="2493646"/>
    <lineage>
        <taxon>Eukaryota</taxon>
        <taxon>Metazoa</taxon>
        <taxon>Spiralia</taxon>
        <taxon>Lophotrochozoa</taxon>
        <taxon>Mollusca</taxon>
        <taxon>Bivalvia</taxon>
        <taxon>Autobranchia</taxon>
        <taxon>Heteroconchia</taxon>
        <taxon>Palaeoheterodonta</taxon>
        <taxon>Unionida</taxon>
        <taxon>Unionoidea</taxon>
        <taxon>Unionidae</taxon>
        <taxon>Ambleminae</taxon>
        <taxon>Lampsilini</taxon>
        <taxon>Potamilus</taxon>
    </lineage>
</organism>
<dbReference type="PANTHER" id="PTHR10334">
    <property type="entry name" value="CYSTEINE-RICH SECRETORY PROTEIN-RELATED"/>
    <property type="match status" value="1"/>
</dbReference>
<dbReference type="Proteomes" id="UP001195483">
    <property type="component" value="Unassembled WGS sequence"/>
</dbReference>
<evidence type="ECO:0000259" key="1">
    <source>
        <dbReference type="SMART" id="SM00198"/>
    </source>
</evidence>
<name>A0AAE0VIC7_9BIVA</name>
<sequence>MQINTRPFRDKEKKALSWSSLHSSSLRIQSQLKRISSSLDLLQDNLLFEHIKITRDLEKNVCRVNDSVLSDINDVKSRVVALEKWMIFKCRRSSHFSTNFNDLIPDDLRLVKKVGTPCSLPSNSNQFRKASSLDALDEHLKSSLHLDWDDMDSGHSDVRRQPGVSIRGRLKRTSASEEALHSECDLAFSYQSVSDNELDALLNLQLLLNDFNDDWKAELTQHMSNGWYLPGSGKEQEEIFQSRINKFHAFRQEVFLAHNCYRRFHNCKELCLADDLTRHAQEWANDLACKGYPLYSELTDTGENVVTIHIPNETSLSGFEVCRQWYEEGKRFDFSTPKWQKGTRNFTQMIWKSSTEIGIGIAKVQGQQRYIVVVNYRPPGNGNMPGEFLRNITPPSPPK</sequence>
<gene>
    <name evidence="2" type="ORF">CHS0354_024843</name>
</gene>
<reference evidence="2" key="2">
    <citation type="journal article" date="2021" name="Genome Biol. Evol.">
        <title>Developing a high-quality reference genome for a parasitic bivalve with doubly uniparental inheritance (Bivalvia: Unionida).</title>
        <authorList>
            <person name="Smith C.H."/>
        </authorList>
    </citation>
    <scope>NUCLEOTIDE SEQUENCE</scope>
    <source>
        <strain evidence="2">CHS0354</strain>
        <tissue evidence="2">Mantle</tissue>
    </source>
</reference>
<dbReference type="AlphaFoldDB" id="A0AAE0VIC7"/>
<accession>A0AAE0VIC7</accession>
<protein>
    <recommendedName>
        <fullName evidence="1">SCP domain-containing protein</fullName>
    </recommendedName>
</protein>
<reference evidence="2" key="3">
    <citation type="submission" date="2023-05" db="EMBL/GenBank/DDBJ databases">
        <authorList>
            <person name="Smith C.H."/>
        </authorList>
    </citation>
    <scope>NUCLEOTIDE SEQUENCE</scope>
    <source>
        <strain evidence="2">CHS0354</strain>
        <tissue evidence="2">Mantle</tissue>
    </source>
</reference>
<dbReference type="InterPro" id="IPR035940">
    <property type="entry name" value="CAP_sf"/>
</dbReference>
<dbReference type="FunFam" id="3.40.33.10:FF:000010">
    <property type="entry name" value="Predicted protein"/>
    <property type="match status" value="1"/>
</dbReference>
<dbReference type="SMART" id="SM00198">
    <property type="entry name" value="SCP"/>
    <property type="match status" value="1"/>
</dbReference>
<keyword evidence="3" id="KW-1185">Reference proteome</keyword>
<dbReference type="PRINTS" id="PR00837">
    <property type="entry name" value="V5TPXLIKE"/>
</dbReference>
<comment type="caution">
    <text evidence="2">The sequence shown here is derived from an EMBL/GenBank/DDBJ whole genome shotgun (WGS) entry which is preliminary data.</text>
</comment>
<feature type="domain" description="SCP" evidence="1">
    <location>
        <begin position="249"/>
        <end position="386"/>
    </location>
</feature>
<dbReference type="CDD" id="cd05382">
    <property type="entry name" value="CAP_GAPR1-like"/>
    <property type="match status" value="1"/>
</dbReference>
<dbReference type="Gene3D" id="3.40.33.10">
    <property type="entry name" value="CAP"/>
    <property type="match status" value="1"/>
</dbReference>
<dbReference type="Pfam" id="PF00188">
    <property type="entry name" value="CAP"/>
    <property type="match status" value="1"/>
</dbReference>
<dbReference type="SUPFAM" id="SSF55797">
    <property type="entry name" value="PR-1-like"/>
    <property type="match status" value="1"/>
</dbReference>
<dbReference type="InterPro" id="IPR034113">
    <property type="entry name" value="SCP_GAPR1-like"/>
</dbReference>
<evidence type="ECO:0000313" key="3">
    <source>
        <dbReference type="Proteomes" id="UP001195483"/>
    </source>
</evidence>
<dbReference type="InterPro" id="IPR001283">
    <property type="entry name" value="CRISP-related"/>
</dbReference>
<proteinExistence type="predicted"/>
<dbReference type="EMBL" id="JAEAOA010001466">
    <property type="protein sequence ID" value="KAK3577800.1"/>
    <property type="molecule type" value="Genomic_DNA"/>
</dbReference>
<dbReference type="InterPro" id="IPR014044">
    <property type="entry name" value="CAP_dom"/>
</dbReference>